<dbReference type="AlphaFoldDB" id="A0A5B2VX12"/>
<organism evidence="2 3">
    <name type="scientific">Chitinophaga agrisoli</name>
    <dbReference type="NCBI Taxonomy" id="2607653"/>
    <lineage>
        <taxon>Bacteria</taxon>
        <taxon>Pseudomonadati</taxon>
        <taxon>Bacteroidota</taxon>
        <taxon>Chitinophagia</taxon>
        <taxon>Chitinophagales</taxon>
        <taxon>Chitinophagaceae</taxon>
        <taxon>Chitinophaga</taxon>
    </lineage>
</organism>
<keyword evidence="3" id="KW-1185">Reference proteome</keyword>
<dbReference type="PANTHER" id="PTHR22916:SF3">
    <property type="entry name" value="UDP-GLCNAC:BETAGAL BETA-1,3-N-ACETYLGLUCOSAMINYLTRANSFERASE-LIKE PROTEIN 1"/>
    <property type="match status" value="1"/>
</dbReference>
<dbReference type="CDD" id="cd06433">
    <property type="entry name" value="GT_2_WfgS_like"/>
    <property type="match status" value="1"/>
</dbReference>
<protein>
    <submittedName>
        <fullName evidence="2">Glycosyltransferase</fullName>
    </submittedName>
</protein>
<dbReference type="SUPFAM" id="SSF53448">
    <property type="entry name" value="Nucleotide-diphospho-sugar transferases"/>
    <property type="match status" value="1"/>
</dbReference>
<dbReference type="RefSeq" id="WP_149837441.1">
    <property type="nucleotide sequence ID" value="NZ_VUOC01000002.1"/>
</dbReference>
<reference evidence="2 3" key="2">
    <citation type="submission" date="2019-09" db="EMBL/GenBank/DDBJ databases">
        <authorList>
            <person name="Jin C."/>
        </authorList>
    </citation>
    <scope>NUCLEOTIDE SEQUENCE [LARGE SCALE GENOMIC DNA]</scope>
    <source>
        <strain evidence="2 3">BN140078</strain>
    </source>
</reference>
<gene>
    <name evidence="2" type="ORF">F0L74_08520</name>
</gene>
<feature type="domain" description="Glycosyltransferase 2-like" evidence="1">
    <location>
        <begin position="15"/>
        <end position="142"/>
    </location>
</feature>
<dbReference type="InterPro" id="IPR029044">
    <property type="entry name" value="Nucleotide-diphossugar_trans"/>
</dbReference>
<reference evidence="2 3" key="1">
    <citation type="submission" date="2019-09" db="EMBL/GenBank/DDBJ databases">
        <title>Chitinophaga ginsengihumi sp. nov., isolated from soil of ginseng rhizosphere.</title>
        <authorList>
            <person name="Lee J."/>
        </authorList>
    </citation>
    <scope>NUCLEOTIDE SEQUENCE [LARGE SCALE GENOMIC DNA]</scope>
    <source>
        <strain evidence="2 3">BN140078</strain>
    </source>
</reference>
<evidence type="ECO:0000313" key="3">
    <source>
        <dbReference type="Proteomes" id="UP000324611"/>
    </source>
</evidence>
<evidence type="ECO:0000313" key="2">
    <source>
        <dbReference type="EMBL" id="KAA2242569.1"/>
    </source>
</evidence>
<dbReference type="Pfam" id="PF00535">
    <property type="entry name" value="Glycos_transf_2"/>
    <property type="match status" value="1"/>
</dbReference>
<sequence>MNSGALQVPDNVLISIIIATFNAGKHLRDCLASIESLTEKRIEVVISDGGSTDDTLSIVKEFQQRLFITCNSAPDKGIYDAMNKGVQLAKGRWVHFLGADDRVLPGFSELAAQLQDEHTVYYGNSTPYYGDSGLTPLLLIGKFSNYRLAKHCMNHQAIIYPIAAFRKYQYNLRYKVYADYAMNIRLWGDRAFKKVFHPVNVVQYDMTGFSSITNDIPFKQDKLQLIRESMGWMMYLRMLYKRYKKKLQGEKDFWGV</sequence>
<dbReference type="PANTHER" id="PTHR22916">
    <property type="entry name" value="GLYCOSYLTRANSFERASE"/>
    <property type="match status" value="1"/>
</dbReference>
<accession>A0A5B2VX12</accession>
<keyword evidence="2" id="KW-0808">Transferase</keyword>
<name>A0A5B2VX12_9BACT</name>
<evidence type="ECO:0000259" key="1">
    <source>
        <dbReference type="Pfam" id="PF00535"/>
    </source>
</evidence>
<comment type="caution">
    <text evidence="2">The sequence shown here is derived from an EMBL/GenBank/DDBJ whole genome shotgun (WGS) entry which is preliminary data.</text>
</comment>
<dbReference type="Gene3D" id="3.90.550.10">
    <property type="entry name" value="Spore Coat Polysaccharide Biosynthesis Protein SpsA, Chain A"/>
    <property type="match status" value="1"/>
</dbReference>
<proteinExistence type="predicted"/>
<dbReference type="InterPro" id="IPR001173">
    <property type="entry name" value="Glyco_trans_2-like"/>
</dbReference>
<dbReference type="GO" id="GO:0016758">
    <property type="term" value="F:hexosyltransferase activity"/>
    <property type="evidence" value="ECO:0007669"/>
    <property type="project" value="UniProtKB-ARBA"/>
</dbReference>
<dbReference type="Proteomes" id="UP000324611">
    <property type="component" value="Unassembled WGS sequence"/>
</dbReference>
<dbReference type="EMBL" id="VUOC01000002">
    <property type="protein sequence ID" value="KAA2242569.1"/>
    <property type="molecule type" value="Genomic_DNA"/>
</dbReference>